<dbReference type="InterPro" id="IPR018097">
    <property type="entry name" value="EGF_Ca-bd_CS"/>
</dbReference>
<comment type="caution">
    <text evidence="4">The sequence shown here is derived from an EMBL/GenBank/DDBJ whole genome shotgun (WGS) entry which is preliminary data.</text>
</comment>
<dbReference type="Gene3D" id="2.10.25.10">
    <property type="entry name" value="Laminin"/>
    <property type="match status" value="1"/>
</dbReference>
<proteinExistence type="predicted"/>
<name>A0AAN7N7W6_MYCAM</name>
<evidence type="ECO:0000256" key="1">
    <source>
        <dbReference type="ARBA" id="ARBA00022536"/>
    </source>
</evidence>
<feature type="domain" description="EGF-like calcium-binding" evidence="3">
    <location>
        <begin position="38"/>
        <end position="85"/>
    </location>
</feature>
<evidence type="ECO:0000259" key="3">
    <source>
        <dbReference type="SMART" id="SM00179"/>
    </source>
</evidence>
<keyword evidence="2" id="KW-1015">Disulfide bond</keyword>
<dbReference type="InterPro" id="IPR001881">
    <property type="entry name" value="EGF-like_Ca-bd_dom"/>
</dbReference>
<dbReference type="EMBL" id="JAUNZN010000005">
    <property type="protein sequence ID" value="KAK4821549.1"/>
    <property type="molecule type" value="Genomic_DNA"/>
</dbReference>
<evidence type="ECO:0000313" key="4">
    <source>
        <dbReference type="EMBL" id="KAK4821549.1"/>
    </source>
</evidence>
<sequence>MATPGGHPACAGGTGAAVAGGPKLPAQPSQTETLLLVDTDECTKFPFVCPRDKPVCINTYGGYRCRSNKRCSRGFEPNEDGTACVGE</sequence>
<keyword evidence="1" id="KW-0245">EGF-like domain</keyword>
<dbReference type="SUPFAM" id="SSF57196">
    <property type="entry name" value="EGF/Laminin"/>
    <property type="match status" value="1"/>
</dbReference>
<dbReference type="AlphaFoldDB" id="A0AAN7N7W6"/>
<dbReference type="Pfam" id="PF07645">
    <property type="entry name" value="EGF_CA"/>
    <property type="match status" value="1"/>
</dbReference>
<accession>A0AAN7N7W6</accession>
<protein>
    <recommendedName>
        <fullName evidence="3">EGF-like calcium-binding domain-containing protein</fullName>
    </recommendedName>
</protein>
<evidence type="ECO:0000313" key="5">
    <source>
        <dbReference type="Proteomes" id="UP001333110"/>
    </source>
</evidence>
<dbReference type="InterPro" id="IPR049883">
    <property type="entry name" value="NOTCH1_EGF-like"/>
</dbReference>
<keyword evidence="5" id="KW-1185">Reference proteome</keyword>
<dbReference type="SMART" id="SM00179">
    <property type="entry name" value="EGF_CA"/>
    <property type="match status" value="1"/>
</dbReference>
<organism evidence="4 5">
    <name type="scientific">Mycteria americana</name>
    <name type="common">Wood stork</name>
    <dbReference type="NCBI Taxonomy" id="33587"/>
    <lineage>
        <taxon>Eukaryota</taxon>
        <taxon>Metazoa</taxon>
        <taxon>Chordata</taxon>
        <taxon>Craniata</taxon>
        <taxon>Vertebrata</taxon>
        <taxon>Euteleostomi</taxon>
        <taxon>Archelosauria</taxon>
        <taxon>Archosauria</taxon>
        <taxon>Dinosauria</taxon>
        <taxon>Saurischia</taxon>
        <taxon>Theropoda</taxon>
        <taxon>Coelurosauria</taxon>
        <taxon>Aves</taxon>
        <taxon>Neognathae</taxon>
        <taxon>Neoaves</taxon>
        <taxon>Aequornithes</taxon>
        <taxon>Ciconiiformes</taxon>
        <taxon>Ciconiidae</taxon>
        <taxon>Mycteria</taxon>
    </lineage>
</organism>
<evidence type="ECO:0000256" key="2">
    <source>
        <dbReference type="ARBA" id="ARBA00023157"/>
    </source>
</evidence>
<dbReference type="PROSITE" id="PS01187">
    <property type="entry name" value="EGF_CA"/>
    <property type="match status" value="1"/>
</dbReference>
<gene>
    <name evidence="4" type="ORF">QYF61_021952</name>
</gene>
<reference evidence="4 5" key="1">
    <citation type="journal article" date="2023" name="J. Hered.">
        <title>Chromosome-level genome of the wood stork (Mycteria americana) provides insight into avian chromosome evolution.</title>
        <authorList>
            <person name="Flamio R. Jr."/>
            <person name="Ramstad K.M."/>
        </authorList>
    </citation>
    <scope>NUCLEOTIDE SEQUENCE [LARGE SCALE GENOMIC DNA]</scope>
    <source>
        <strain evidence="4">JAX WOST 10</strain>
    </source>
</reference>
<dbReference type="GO" id="GO:0005509">
    <property type="term" value="F:calcium ion binding"/>
    <property type="evidence" value="ECO:0007669"/>
    <property type="project" value="InterPro"/>
</dbReference>
<dbReference type="Proteomes" id="UP001333110">
    <property type="component" value="Unassembled WGS sequence"/>
</dbReference>